<gene>
    <name evidence="3" type="ORF">Scaly_2838100</name>
</gene>
<accession>A0AAW2ISM5</accession>
<reference evidence="3" key="2">
    <citation type="journal article" date="2024" name="Plant">
        <title>Genomic evolution and insights into agronomic trait innovations of Sesamum species.</title>
        <authorList>
            <person name="Miao H."/>
            <person name="Wang L."/>
            <person name="Qu L."/>
            <person name="Liu H."/>
            <person name="Sun Y."/>
            <person name="Le M."/>
            <person name="Wang Q."/>
            <person name="Wei S."/>
            <person name="Zheng Y."/>
            <person name="Lin W."/>
            <person name="Duan Y."/>
            <person name="Cao H."/>
            <person name="Xiong S."/>
            <person name="Wang X."/>
            <person name="Wei L."/>
            <person name="Li C."/>
            <person name="Ma Q."/>
            <person name="Ju M."/>
            <person name="Zhao R."/>
            <person name="Li G."/>
            <person name="Mu C."/>
            <person name="Tian Q."/>
            <person name="Mei H."/>
            <person name="Zhang T."/>
            <person name="Gao T."/>
            <person name="Zhang H."/>
        </authorList>
    </citation>
    <scope>NUCLEOTIDE SEQUENCE</scope>
    <source>
        <strain evidence="3">KEN8</strain>
    </source>
</reference>
<feature type="compositionally biased region" description="Basic and acidic residues" evidence="1">
    <location>
        <begin position="1"/>
        <end position="10"/>
    </location>
</feature>
<dbReference type="AlphaFoldDB" id="A0AAW2ISM5"/>
<name>A0AAW2ISM5_9LAMI</name>
<feature type="domain" description="Retrotransposon gag" evidence="2">
    <location>
        <begin position="121"/>
        <end position="200"/>
    </location>
</feature>
<feature type="region of interest" description="Disordered" evidence="1">
    <location>
        <begin position="1"/>
        <end position="23"/>
    </location>
</feature>
<comment type="caution">
    <text evidence="3">The sequence shown here is derived from an EMBL/GenBank/DDBJ whole genome shotgun (WGS) entry which is preliminary data.</text>
</comment>
<evidence type="ECO:0000259" key="2">
    <source>
        <dbReference type="Pfam" id="PF03732"/>
    </source>
</evidence>
<evidence type="ECO:0000313" key="3">
    <source>
        <dbReference type="EMBL" id="KAL0284803.1"/>
    </source>
</evidence>
<protein>
    <recommendedName>
        <fullName evidence="2">Retrotransposon gag domain-containing protein</fullName>
    </recommendedName>
</protein>
<proteinExistence type="predicted"/>
<sequence>MKPTPDDRSETFQVEDLEPGHPGPMETCTKYCRRVSSAGDVDRLCNFSGLIGKVSGISALQETIDNLKMMVKEELPQFVEKGLVLVLDKIRLTDVVDFKLEALRVVKLTAARVPDEEKVSITSMYLTGDAKLVAFSFCRMIPNANRKRIEMWEVLKKELKDQFLPCNTSWIARESLRNLKHTGTVREFVKEIELRRQGVNDLPSAIAATNHLGDFKVVNDPEQRNDDFGEGRAKFGKKFKNKGESQGNGDRNFRASCGRETGLATSSAAILNTERGIAQNVAS</sequence>
<dbReference type="Pfam" id="PF03732">
    <property type="entry name" value="Retrotrans_gag"/>
    <property type="match status" value="1"/>
</dbReference>
<reference evidence="3" key="1">
    <citation type="submission" date="2020-06" db="EMBL/GenBank/DDBJ databases">
        <authorList>
            <person name="Li T."/>
            <person name="Hu X."/>
            <person name="Zhang T."/>
            <person name="Song X."/>
            <person name="Zhang H."/>
            <person name="Dai N."/>
            <person name="Sheng W."/>
            <person name="Hou X."/>
            <person name="Wei L."/>
        </authorList>
    </citation>
    <scope>NUCLEOTIDE SEQUENCE</scope>
    <source>
        <strain evidence="3">KEN8</strain>
        <tissue evidence="3">Leaf</tissue>
    </source>
</reference>
<organism evidence="3">
    <name type="scientific">Sesamum calycinum</name>
    <dbReference type="NCBI Taxonomy" id="2727403"/>
    <lineage>
        <taxon>Eukaryota</taxon>
        <taxon>Viridiplantae</taxon>
        <taxon>Streptophyta</taxon>
        <taxon>Embryophyta</taxon>
        <taxon>Tracheophyta</taxon>
        <taxon>Spermatophyta</taxon>
        <taxon>Magnoliopsida</taxon>
        <taxon>eudicotyledons</taxon>
        <taxon>Gunneridae</taxon>
        <taxon>Pentapetalae</taxon>
        <taxon>asterids</taxon>
        <taxon>lamiids</taxon>
        <taxon>Lamiales</taxon>
        <taxon>Pedaliaceae</taxon>
        <taxon>Sesamum</taxon>
    </lineage>
</organism>
<evidence type="ECO:0000256" key="1">
    <source>
        <dbReference type="SAM" id="MobiDB-lite"/>
    </source>
</evidence>
<dbReference type="InterPro" id="IPR005162">
    <property type="entry name" value="Retrotrans_gag_dom"/>
</dbReference>
<dbReference type="EMBL" id="JACGWM010001983">
    <property type="protein sequence ID" value="KAL0284803.1"/>
    <property type="molecule type" value="Genomic_DNA"/>
</dbReference>